<reference evidence="3 4" key="1">
    <citation type="submission" date="2017-05" db="EMBL/GenBank/DDBJ databases">
        <authorList>
            <person name="Song R."/>
            <person name="Chenine A.L."/>
            <person name="Ruprecht R.M."/>
        </authorList>
    </citation>
    <scope>NUCLEOTIDE SEQUENCE [LARGE SCALE GENOMIC DNA]</scope>
    <source>
        <strain evidence="3">SW32</strain>
    </source>
</reference>
<dbReference type="OrthoDB" id="9787219at2"/>
<evidence type="ECO:0000256" key="1">
    <source>
        <dbReference type="ARBA" id="ARBA00023002"/>
    </source>
</evidence>
<organism evidence="3 4">
    <name type="scientific">Kushneria marisflavi</name>
    <dbReference type="NCBI Taxonomy" id="157779"/>
    <lineage>
        <taxon>Bacteria</taxon>
        <taxon>Pseudomonadati</taxon>
        <taxon>Pseudomonadota</taxon>
        <taxon>Gammaproteobacteria</taxon>
        <taxon>Oceanospirillales</taxon>
        <taxon>Halomonadaceae</taxon>
        <taxon>Kushneria</taxon>
    </lineage>
</organism>
<dbReference type="Pfam" id="PF02826">
    <property type="entry name" value="2-Hacid_dh_C"/>
    <property type="match status" value="1"/>
</dbReference>
<dbReference type="GO" id="GO:0016491">
    <property type="term" value="F:oxidoreductase activity"/>
    <property type="evidence" value="ECO:0007669"/>
    <property type="project" value="UniProtKB-KW"/>
</dbReference>
<evidence type="ECO:0000313" key="3">
    <source>
        <dbReference type="EMBL" id="ART63051.1"/>
    </source>
</evidence>
<dbReference type="AlphaFoldDB" id="A0A240UNI7"/>
<dbReference type="RefSeq" id="WP_086900262.1">
    <property type="nucleotide sequence ID" value="NZ_CP021358.1"/>
</dbReference>
<dbReference type="GO" id="GO:0051287">
    <property type="term" value="F:NAD binding"/>
    <property type="evidence" value="ECO:0007669"/>
    <property type="project" value="InterPro"/>
</dbReference>
<protein>
    <submittedName>
        <fullName evidence="3">Glyoxylate/hydroxypyruvate reductase A</fullName>
    </submittedName>
</protein>
<sequence length="308" mass="34383">MALLYKSDPTRGRRWQALFAEHAPDIEFRQWPDIGDPADIRYLLAWQPPEAIDTLLPNLEVLFATSAGIDQFDANALPEALPVVRMLDPSIEQGMIEYATFATLWLHRHMADYVRQQRERYWQAHMIQPASERRIGILGLGQLGGAIAHHLKGYGFQISGWSRTPREMDGIITYAGEATLASFLGGCDILICVLPLTPATRGVLNETLFHRLPQGAALINMGRGEHLVEADLTRALEAGQLSGAVLDVLREEPPAPDHPFWADERILMTPHVGAMTQPDTAFPVLLENLRRHQSGEKMLGEVDRGRGY</sequence>
<evidence type="ECO:0000313" key="4">
    <source>
        <dbReference type="Proteomes" id="UP000194457"/>
    </source>
</evidence>
<dbReference type="PANTHER" id="PTHR43333">
    <property type="entry name" value="2-HACID_DH_C DOMAIN-CONTAINING PROTEIN"/>
    <property type="match status" value="1"/>
</dbReference>
<dbReference type="PANTHER" id="PTHR43333:SF1">
    <property type="entry name" value="D-ISOMER SPECIFIC 2-HYDROXYACID DEHYDROGENASE NAD-BINDING DOMAIN-CONTAINING PROTEIN"/>
    <property type="match status" value="1"/>
</dbReference>
<dbReference type="Proteomes" id="UP000194457">
    <property type="component" value="Chromosome"/>
</dbReference>
<accession>A0A240UNI7</accession>
<dbReference type="CDD" id="cd12164">
    <property type="entry name" value="GDH_like_2"/>
    <property type="match status" value="1"/>
</dbReference>
<dbReference type="InterPro" id="IPR006140">
    <property type="entry name" value="D-isomer_DH_NAD-bd"/>
</dbReference>
<keyword evidence="3" id="KW-0670">Pyruvate</keyword>
<keyword evidence="4" id="KW-1185">Reference proteome</keyword>
<keyword evidence="2" id="KW-0520">NAD</keyword>
<gene>
    <name evidence="3" type="ORF">B9H00_08300</name>
</gene>
<dbReference type="SUPFAM" id="SSF51735">
    <property type="entry name" value="NAD(P)-binding Rossmann-fold domains"/>
    <property type="match status" value="1"/>
</dbReference>
<evidence type="ECO:0000256" key="2">
    <source>
        <dbReference type="ARBA" id="ARBA00023027"/>
    </source>
</evidence>
<keyword evidence="1" id="KW-0560">Oxidoreductase</keyword>
<name>A0A240UNI7_9GAMM</name>
<dbReference type="Gene3D" id="3.40.50.720">
    <property type="entry name" value="NAD(P)-binding Rossmann-like Domain"/>
    <property type="match status" value="2"/>
</dbReference>
<proteinExistence type="predicted"/>
<dbReference type="KEGG" id="kma:B9H00_08300"/>
<dbReference type="EMBL" id="CP021358">
    <property type="protein sequence ID" value="ART63051.1"/>
    <property type="molecule type" value="Genomic_DNA"/>
</dbReference>
<dbReference type="InterPro" id="IPR036291">
    <property type="entry name" value="NAD(P)-bd_dom_sf"/>
</dbReference>